<organism evidence="2 3">
    <name type="scientific">Emydomyces testavorans</name>
    <dbReference type="NCBI Taxonomy" id="2070801"/>
    <lineage>
        <taxon>Eukaryota</taxon>
        <taxon>Fungi</taxon>
        <taxon>Dikarya</taxon>
        <taxon>Ascomycota</taxon>
        <taxon>Pezizomycotina</taxon>
        <taxon>Eurotiomycetes</taxon>
        <taxon>Eurotiomycetidae</taxon>
        <taxon>Onygenales</taxon>
        <taxon>Nannizziopsiaceae</taxon>
        <taxon>Emydomyces</taxon>
    </lineage>
</organism>
<evidence type="ECO:0000313" key="3">
    <source>
        <dbReference type="Proteomes" id="UP001219355"/>
    </source>
</evidence>
<dbReference type="Proteomes" id="UP001219355">
    <property type="component" value="Chromosome 5"/>
</dbReference>
<gene>
    <name evidence="2" type="ORF">PRK78_007373</name>
</gene>
<keyword evidence="3" id="KW-1185">Reference proteome</keyword>
<evidence type="ECO:0000313" key="2">
    <source>
        <dbReference type="EMBL" id="WEW61876.1"/>
    </source>
</evidence>
<reference evidence="2" key="1">
    <citation type="submission" date="2023-03" db="EMBL/GenBank/DDBJ databases">
        <title>Emydomyces testavorans Genome Sequence.</title>
        <authorList>
            <person name="Hoyer L."/>
        </authorList>
    </citation>
    <scope>NUCLEOTIDE SEQUENCE</scope>
    <source>
        <strain evidence="2">16-2883</strain>
    </source>
</reference>
<feature type="region of interest" description="Disordered" evidence="1">
    <location>
        <begin position="87"/>
        <end position="109"/>
    </location>
</feature>
<dbReference type="AlphaFoldDB" id="A0AAF0DN45"/>
<dbReference type="EMBL" id="CP120631">
    <property type="protein sequence ID" value="WEW61876.1"/>
    <property type="molecule type" value="Genomic_DNA"/>
</dbReference>
<sequence>MISSRLSFVFGGGPGKRLSRHVGAECDDVCDRSFGLVHYRHWRRKLRDSRQQLVVLVLAAASTTQRLGAEMVLIRSSSVASSEMALLADSRSGQNLERTRQSTNRGRPE</sequence>
<accession>A0AAF0DN45</accession>
<feature type="compositionally biased region" description="Polar residues" evidence="1">
    <location>
        <begin position="91"/>
        <end position="109"/>
    </location>
</feature>
<name>A0AAF0DN45_9EURO</name>
<proteinExistence type="predicted"/>
<evidence type="ECO:0000256" key="1">
    <source>
        <dbReference type="SAM" id="MobiDB-lite"/>
    </source>
</evidence>
<protein>
    <submittedName>
        <fullName evidence="2">Uncharacterized protein</fullName>
    </submittedName>
</protein>